<feature type="compositionally biased region" description="Polar residues" evidence="8">
    <location>
        <begin position="107"/>
        <end position="116"/>
    </location>
</feature>
<evidence type="ECO:0000256" key="7">
    <source>
        <dbReference type="ARBA" id="ARBA00023235"/>
    </source>
</evidence>
<keyword evidence="11" id="KW-1185">Reference proteome</keyword>
<dbReference type="SMART" id="SM00382">
    <property type="entry name" value="AAA"/>
    <property type="match status" value="1"/>
</dbReference>
<evidence type="ECO:0000256" key="3">
    <source>
        <dbReference type="ARBA" id="ARBA00022701"/>
    </source>
</evidence>
<dbReference type="RefSeq" id="XP_002774070.1">
    <property type="nucleotide sequence ID" value="XM_002774024.1"/>
</dbReference>
<dbReference type="GO" id="GO:0005524">
    <property type="term" value="F:ATP binding"/>
    <property type="evidence" value="ECO:0007669"/>
    <property type="project" value="UniProtKB-KW"/>
</dbReference>
<dbReference type="GeneID" id="9064615"/>
<keyword evidence="7" id="KW-0413">Isomerase</keyword>
<feature type="domain" description="AAA+ ATPase" evidence="9">
    <location>
        <begin position="193"/>
        <end position="333"/>
    </location>
</feature>
<dbReference type="Pfam" id="PF17862">
    <property type="entry name" value="AAA_lid_3"/>
    <property type="match status" value="1"/>
</dbReference>
<dbReference type="OrthoDB" id="29072at2759"/>
<dbReference type="InterPro" id="IPR041569">
    <property type="entry name" value="AAA_lid_3"/>
</dbReference>
<gene>
    <name evidence="10" type="ORF">Pmar_PMAR011942</name>
</gene>
<keyword evidence="2" id="KW-0963">Cytoplasm</keyword>
<evidence type="ECO:0000256" key="1">
    <source>
        <dbReference type="ARBA" id="ARBA00004647"/>
    </source>
</evidence>
<dbReference type="InterPro" id="IPR003959">
    <property type="entry name" value="ATPase_AAA_core"/>
</dbReference>
<dbReference type="PANTHER" id="PTHR23074:SF78">
    <property type="entry name" value="KATANIN P60 ATPASE-CONTAINING SUBUNIT A-LIKE 2"/>
    <property type="match status" value="1"/>
</dbReference>
<sequence length="438" mass="48918">MRSKIASIAREVDEKRAKERRRSCLVLAIKFLRDSGLTEAAACASRESGLNERFQVADNIALELIVKDFEDYHAFKYGQRPVIVKKAVSEGPSPTALPDSYPRPNALVTTSPQRRSIPTKASPPEGTGSLGYQNDAEMRELAQSICRDILTRKPLVNWSDVIGCEDAKRAVKEAVVFPLKFPDLFHGPLLSESWRGVLLFGPPGVGKTMLAKAVATECGTTFFNVSASTVVSKWRGDSEKLIRCLFELALAQQPSTIFIDEIDSLMSQRGSGDSEHEGSRRLKTELLIQMDGLTRRSREKCHVFVLAASNLPWDLDKAMLRRLEKRILVDFPDKSSRHTMARTFLMEYVCESNLDSIAQEVASRTEGWSGDDIRLLCKESAMIPLRRHFDSLTTDSVPVRSVTYDDVLEAFQRVGPAGGDGHGMSQRYRRWADQFGSV</sequence>
<keyword evidence="5" id="KW-0067">ATP-binding</keyword>
<dbReference type="Proteomes" id="UP000007800">
    <property type="component" value="Unassembled WGS sequence"/>
</dbReference>
<proteinExistence type="predicted"/>
<protein>
    <submittedName>
        <fullName evidence="10">Katanin p60 ATPase-containing subunit, putative</fullName>
    </submittedName>
</protein>
<dbReference type="AlphaFoldDB" id="C5LBR5"/>
<evidence type="ECO:0000313" key="11">
    <source>
        <dbReference type="Proteomes" id="UP000007800"/>
    </source>
</evidence>
<dbReference type="InterPro" id="IPR027417">
    <property type="entry name" value="P-loop_NTPase"/>
</dbReference>
<dbReference type="GO" id="GO:0000922">
    <property type="term" value="C:spindle pole"/>
    <property type="evidence" value="ECO:0007669"/>
    <property type="project" value="UniProtKB-SubCell"/>
</dbReference>
<dbReference type="Pfam" id="PF00004">
    <property type="entry name" value="AAA"/>
    <property type="match status" value="1"/>
</dbReference>
<reference evidence="10 11" key="1">
    <citation type="submission" date="2008-07" db="EMBL/GenBank/DDBJ databases">
        <authorList>
            <person name="El-Sayed N."/>
            <person name="Caler E."/>
            <person name="Inman J."/>
            <person name="Amedeo P."/>
            <person name="Hass B."/>
            <person name="Wortman J."/>
        </authorList>
    </citation>
    <scope>NUCLEOTIDE SEQUENCE [LARGE SCALE GENOMIC DNA]</scope>
    <source>
        <strain evidence="11">ATCC 50983 / TXsc</strain>
    </source>
</reference>
<dbReference type="SUPFAM" id="SSF52540">
    <property type="entry name" value="P-loop containing nucleoside triphosphate hydrolases"/>
    <property type="match status" value="1"/>
</dbReference>
<dbReference type="OMA" id="IMCANID"/>
<dbReference type="EMBL" id="GG680918">
    <property type="protein sequence ID" value="EER05886.1"/>
    <property type="molecule type" value="Genomic_DNA"/>
</dbReference>
<keyword evidence="3" id="KW-0493">Microtubule</keyword>
<accession>C5LBR5</accession>
<keyword evidence="6" id="KW-0206">Cytoskeleton</keyword>
<feature type="region of interest" description="Disordered" evidence="8">
    <location>
        <begin position="93"/>
        <end position="132"/>
    </location>
</feature>
<evidence type="ECO:0000256" key="4">
    <source>
        <dbReference type="ARBA" id="ARBA00022741"/>
    </source>
</evidence>
<dbReference type="Gene3D" id="3.40.50.300">
    <property type="entry name" value="P-loop containing nucleotide triphosphate hydrolases"/>
    <property type="match status" value="1"/>
</dbReference>
<evidence type="ECO:0000313" key="10">
    <source>
        <dbReference type="EMBL" id="EER05886.1"/>
    </source>
</evidence>
<evidence type="ECO:0000259" key="9">
    <source>
        <dbReference type="SMART" id="SM00382"/>
    </source>
</evidence>
<keyword evidence="4" id="KW-0547">Nucleotide-binding</keyword>
<dbReference type="InterPro" id="IPR003593">
    <property type="entry name" value="AAA+_ATPase"/>
</dbReference>
<organism evidence="11">
    <name type="scientific">Perkinsus marinus (strain ATCC 50983 / TXsc)</name>
    <dbReference type="NCBI Taxonomy" id="423536"/>
    <lineage>
        <taxon>Eukaryota</taxon>
        <taxon>Sar</taxon>
        <taxon>Alveolata</taxon>
        <taxon>Perkinsozoa</taxon>
        <taxon>Perkinsea</taxon>
        <taxon>Perkinsida</taxon>
        <taxon>Perkinsidae</taxon>
        <taxon>Perkinsus</taxon>
    </lineage>
</organism>
<dbReference type="CDD" id="cd19509">
    <property type="entry name" value="RecA-like_VPS4-like"/>
    <property type="match status" value="1"/>
</dbReference>
<evidence type="ECO:0000256" key="2">
    <source>
        <dbReference type="ARBA" id="ARBA00022490"/>
    </source>
</evidence>
<dbReference type="GO" id="GO:0016887">
    <property type="term" value="F:ATP hydrolysis activity"/>
    <property type="evidence" value="ECO:0007669"/>
    <property type="project" value="InterPro"/>
</dbReference>
<evidence type="ECO:0000256" key="8">
    <source>
        <dbReference type="SAM" id="MobiDB-lite"/>
    </source>
</evidence>
<dbReference type="FunFam" id="3.40.50.300:FF:000159">
    <property type="entry name" value="Katanin p60 ATPase-containing subunit A1"/>
    <property type="match status" value="1"/>
</dbReference>
<dbReference type="GO" id="GO:0005874">
    <property type="term" value="C:microtubule"/>
    <property type="evidence" value="ECO:0007669"/>
    <property type="project" value="UniProtKB-KW"/>
</dbReference>
<dbReference type="PANTHER" id="PTHR23074">
    <property type="entry name" value="AAA DOMAIN-CONTAINING"/>
    <property type="match status" value="1"/>
</dbReference>
<evidence type="ECO:0000256" key="6">
    <source>
        <dbReference type="ARBA" id="ARBA00023212"/>
    </source>
</evidence>
<dbReference type="InterPro" id="IPR050304">
    <property type="entry name" value="MT-severing_AAA_ATPase"/>
</dbReference>
<dbReference type="GO" id="GO:0016853">
    <property type="term" value="F:isomerase activity"/>
    <property type="evidence" value="ECO:0007669"/>
    <property type="project" value="UniProtKB-KW"/>
</dbReference>
<dbReference type="InParanoid" id="C5LBR5"/>
<comment type="subcellular location">
    <subcellularLocation>
        <location evidence="1">Cytoplasm</location>
        <location evidence="1">Cytoskeleton</location>
        <location evidence="1">Spindle pole</location>
    </subcellularLocation>
</comment>
<name>C5LBR5_PERM5</name>
<dbReference type="Gene3D" id="1.10.8.60">
    <property type="match status" value="1"/>
</dbReference>
<evidence type="ECO:0000256" key="5">
    <source>
        <dbReference type="ARBA" id="ARBA00022840"/>
    </source>
</evidence>